<reference evidence="2" key="5">
    <citation type="submission" date="2018-04" db="UniProtKB">
        <authorList>
            <consortium name="EnsemblFungi"/>
        </authorList>
    </citation>
    <scope>IDENTIFICATION</scope>
    <source>
        <strain evidence="2">R3-111a-1</strain>
    </source>
</reference>
<reference evidence="1" key="3">
    <citation type="submission" date="2010-09" db="EMBL/GenBank/DDBJ databases">
        <title>Annotation of Gaeumannomyces graminis var. tritici R3-111a-1.</title>
        <authorList>
            <consortium name="The Broad Institute Genome Sequencing Platform"/>
            <person name="Ma L.-J."/>
            <person name="Dead R."/>
            <person name="Young S.K."/>
            <person name="Zeng Q."/>
            <person name="Gargeya S."/>
            <person name="Fitzgerald M."/>
            <person name="Haas B."/>
            <person name="Abouelleil A."/>
            <person name="Alvarado L."/>
            <person name="Arachchi H.M."/>
            <person name="Berlin A."/>
            <person name="Brown A."/>
            <person name="Chapman S.B."/>
            <person name="Chen Z."/>
            <person name="Dunbar C."/>
            <person name="Freedman E."/>
            <person name="Gearin G."/>
            <person name="Gellesch M."/>
            <person name="Goldberg J."/>
            <person name="Griggs A."/>
            <person name="Gujja S."/>
            <person name="Heiman D."/>
            <person name="Howarth C."/>
            <person name="Larson L."/>
            <person name="Lui A."/>
            <person name="MacDonald P.J.P."/>
            <person name="Mehta T."/>
            <person name="Montmayeur A."/>
            <person name="Murphy C."/>
            <person name="Neiman D."/>
            <person name="Pearson M."/>
            <person name="Priest M."/>
            <person name="Roberts A."/>
            <person name="Saif S."/>
            <person name="Shea T."/>
            <person name="Shenoy N."/>
            <person name="Sisk P."/>
            <person name="Stolte C."/>
            <person name="Sykes S."/>
            <person name="Yandava C."/>
            <person name="Wortman J."/>
            <person name="Nusbaum C."/>
            <person name="Birren B."/>
        </authorList>
    </citation>
    <scope>NUCLEOTIDE SEQUENCE</scope>
    <source>
        <strain evidence="1">R3-111a-1</strain>
    </source>
</reference>
<evidence type="ECO:0000313" key="2">
    <source>
        <dbReference type="EnsemblFungi" id="EJT76497"/>
    </source>
</evidence>
<dbReference type="eggNOG" id="ENOG502RNFW">
    <property type="taxonomic scope" value="Eukaryota"/>
</dbReference>
<dbReference type="GeneID" id="20346874"/>
<keyword evidence="3" id="KW-1185">Reference proteome</keyword>
<dbReference type="EMBL" id="GL385397">
    <property type="protein sequence ID" value="EJT76497.1"/>
    <property type="molecule type" value="Genomic_DNA"/>
</dbReference>
<evidence type="ECO:0000313" key="3">
    <source>
        <dbReference type="Proteomes" id="UP000006039"/>
    </source>
</evidence>
<dbReference type="Proteomes" id="UP000006039">
    <property type="component" value="Unassembled WGS sequence"/>
</dbReference>
<dbReference type="VEuPathDB" id="FungiDB:GGTG_06416"/>
<gene>
    <name evidence="2" type="primary">20346874</name>
    <name evidence="1" type="ORF">GGTG_06416</name>
</gene>
<proteinExistence type="predicted"/>
<organism evidence="1">
    <name type="scientific">Gaeumannomyces tritici (strain R3-111a-1)</name>
    <name type="common">Wheat and barley take-all root rot fungus</name>
    <name type="synonym">Gaeumannomyces graminis var. tritici</name>
    <dbReference type="NCBI Taxonomy" id="644352"/>
    <lineage>
        <taxon>Eukaryota</taxon>
        <taxon>Fungi</taxon>
        <taxon>Dikarya</taxon>
        <taxon>Ascomycota</taxon>
        <taxon>Pezizomycotina</taxon>
        <taxon>Sordariomycetes</taxon>
        <taxon>Sordariomycetidae</taxon>
        <taxon>Magnaporthales</taxon>
        <taxon>Magnaporthaceae</taxon>
        <taxon>Gaeumannomyces</taxon>
    </lineage>
</organism>
<sequence>MVRPGYKCEICKKTKGVLNFKIRDSNYEIIKYICDRCHPCTQADAEEGCIVVCPWETVDDAVCVCNETFDAQWEAAVYEATASQVIREAEQNARRKRIARRRKVLVMRINKMARNRKKTMTRRKGAMARTRDFAERRKRWLRKSRKARA</sequence>
<protein>
    <submittedName>
        <fullName evidence="1 2">Uncharacterized protein</fullName>
    </submittedName>
</protein>
<dbReference type="RefSeq" id="XP_009222497.1">
    <property type="nucleotide sequence ID" value="XM_009224233.1"/>
</dbReference>
<dbReference type="AlphaFoldDB" id="J3NYR4"/>
<name>J3NYR4_GAET3</name>
<dbReference type="HOGENOM" id="CLU_1749760_0_0_1"/>
<accession>J3NYR4</accession>
<reference evidence="2" key="4">
    <citation type="journal article" date="2015" name="G3 (Bethesda)">
        <title>Genome sequences of three phytopathogenic species of the Magnaporthaceae family of fungi.</title>
        <authorList>
            <person name="Okagaki L.H."/>
            <person name="Nunes C.C."/>
            <person name="Sailsbery J."/>
            <person name="Clay B."/>
            <person name="Brown D."/>
            <person name="John T."/>
            <person name="Oh Y."/>
            <person name="Young N."/>
            <person name="Fitzgerald M."/>
            <person name="Haas B.J."/>
            <person name="Zeng Q."/>
            <person name="Young S."/>
            <person name="Adiconis X."/>
            <person name="Fan L."/>
            <person name="Levin J.Z."/>
            <person name="Mitchell T.K."/>
            <person name="Okubara P.A."/>
            <person name="Farman M.L."/>
            <person name="Kohn L.M."/>
            <person name="Birren B."/>
            <person name="Ma L.-J."/>
            <person name="Dean R.A."/>
        </authorList>
    </citation>
    <scope>NUCLEOTIDE SEQUENCE</scope>
    <source>
        <strain evidence="2">R3-111a-1</strain>
    </source>
</reference>
<reference evidence="3" key="1">
    <citation type="submission" date="2010-07" db="EMBL/GenBank/DDBJ databases">
        <title>The genome sequence of Gaeumannomyces graminis var. tritici strain R3-111a-1.</title>
        <authorList>
            <consortium name="The Broad Institute Genome Sequencing Platform"/>
            <person name="Ma L.-J."/>
            <person name="Dead R."/>
            <person name="Young S."/>
            <person name="Zeng Q."/>
            <person name="Koehrsen M."/>
            <person name="Alvarado L."/>
            <person name="Berlin A."/>
            <person name="Chapman S.B."/>
            <person name="Chen Z."/>
            <person name="Freedman E."/>
            <person name="Gellesch M."/>
            <person name="Goldberg J."/>
            <person name="Griggs A."/>
            <person name="Gujja S."/>
            <person name="Heilman E.R."/>
            <person name="Heiman D."/>
            <person name="Hepburn T."/>
            <person name="Howarth C."/>
            <person name="Jen D."/>
            <person name="Larson L."/>
            <person name="Mehta T."/>
            <person name="Neiman D."/>
            <person name="Pearson M."/>
            <person name="Roberts A."/>
            <person name="Saif S."/>
            <person name="Shea T."/>
            <person name="Shenoy N."/>
            <person name="Sisk P."/>
            <person name="Stolte C."/>
            <person name="Sykes S."/>
            <person name="Walk T."/>
            <person name="White J."/>
            <person name="Yandava C."/>
            <person name="Haas B."/>
            <person name="Nusbaum C."/>
            <person name="Birren B."/>
        </authorList>
    </citation>
    <scope>NUCLEOTIDE SEQUENCE [LARGE SCALE GENOMIC DNA]</scope>
    <source>
        <strain evidence="3">R3-111a-1</strain>
    </source>
</reference>
<evidence type="ECO:0000313" key="1">
    <source>
        <dbReference type="EMBL" id="EJT76497.1"/>
    </source>
</evidence>
<dbReference type="EnsemblFungi" id="EJT76497">
    <property type="protein sequence ID" value="EJT76497"/>
    <property type="gene ID" value="GGTG_06416"/>
</dbReference>
<reference evidence="1" key="2">
    <citation type="submission" date="2010-07" db="EMBL/GenBank/DDBJ databases">
        <authorList>
            <consortium name="The Broad Institute Genome Sequencing Platform"/>
            <consortium name="Broad Institute Genome Sequencing Center for Infectious Disease"/>
            <person name="Ma L.-J."/>
            <person name="Dead R."/>
            <person name="Young S."/>
            <person name="Zeng Q."/>
            <person name="Koehrsen M."/>
            <person name="Alvarado L."/>
            <person name="Berlin A."/>
            <person name="Chapman S.B."/>
            <person name="Chen Z."/>
            <person name="Freedman E."/>
            <person name="Gellesch M."/>
            <person name="Goldberg J."/>
            <person name="Griggs A."/>
            <person name="Gujja S."/>
            <person name="Heilman E.R."/>
            <person name="Heiman D."/>
            <person name="Hepburn T."/>
            <person name="Howarth C."/>
            <person name="Jen D."/>
            <person name="Larson L."/>
            <person name="Mehta T."/>
            <person name="Neiman D."/>
            <person name="Pearson M."/>
            <person name="Roberts A."/>
            <person name="Saif S."/>
            <person name="Shea T."/>
            <person name="Shenoy N."/>
            <person name="Sisk P."/>
            <person name="Stolte C."/>
            <person name="Sykes S."/>
            <person name="Walk T."/>
            <person name="White J."/>
            <person name="Yandava C."/>
            <person name="Haas B."/>
            <person name="Nusbaum C."/>
            <person name="Birren B."/>
        </authorList>
    </citation>
    <scope>NUCLEOTIDE SEQUENCE</scope>
    <source>
        <strain evidence="1">R3-111a-1</strain>
    </source>
</reference>
<dbReference type="OrthoDB" id="10504316at2759"/>